<dbReference type="InterPro" id="IPR013589">
    <property type="entry name" value="Bac_transglu_N"/>
</dbReference>
<dbReference type="Pfam" id="PF08379">
    <property type="entry name" value="Bact_transglu_N"/>
    <property type="match status" value="1"/>
</dbReference>
<keyword evidence="3" id="KW-1185">Reference proteome</keyword>
<dbReference type="SUPFAM" id="SSF54001">
    <property type="entry name" value="Cysteine proteinases"/>
    <property type="match status" value="1"/>
</dbReference>
<accession>A0A2W0H3L1</accession>
<reference evidence="2 3" key="1">
    <citation type="submission" date="2017-10" db="EMBL/GenBank/DDBJ databases">
        <title>Bacillus sp. nov., a halophilic bacterium isolated from a Yangshapao Lake.</title>
        <authorList>
            <person name="Wang H."/>
        </authorList>
    </citation>
    <scope>NUCLEOTIDE SEQUENCE [LARGE SCALE GENOMIC DNA]</scope>
    <source>
        <strain evidence="2 3">YSP-3</strain>
    </source>
</reference>
<comment type="caution">
    <text evidence="2">The sequence shown here is derived from an EMBL/GenBank/DDBJ whole genome shotgun (WGS) entry which is preliminary data.</text>
</comment>
<dbReference type="Gene3D" id="3.10.620.30">
    <property type="match status" value="1"/>
</dbReference>
<dbReference type="Pfam" id="PF01841">
    <property type="entry name" value="Transglut_core"/>
    <property type="match status" value="1"/>
</dbReference>
<dbReference type="InterPro" id="IPR038765">
    <property type="entry name" value="Papain-like_cys_pep_sf"/>
</dbReference>
<sequence>MKYRIEHTNTFRYETKVDQSLNYVRLKPKTDECQRLLDYDSKISPTSLTKEYIDLWGNTVETFFIPEVHETLEVKTTSVVSIQKSPFINNIEYTSKMEEIFHSALFRSHYLAFLKDTPYTFLFDEQIDEIIQAVGKCENPMECALNVMKYIYENFTYNTETTDVGTKAHESFPNKGGVCQDFAHVMLGVLRSQRIPARYVSGYLYVGEDSALVGDAATHAWVEMMVPGIGWVGLDPTNNVEALENHITISTGRDYSDLSPVQGVYRGGAQDLEVKVSCTLLDTPVPQT</sequence>
<evidence type="ECO:0000313" key="2">
    <source>
        <dbReference type="EMBL" id="PYZ96423.1"/>
    </source>
</evidence>
<name>A0A2W0H3L1_9BACI</name>
<evidence type="ECO:0000313" key="3">
    <source>
        <dbReference type="Proteomes" id="UP000248066"/>
    </source>
</evidence>
<gene>
    <name evidence="2" type="ORF">CR205_11920</name>
</gene>
<feature type="domain" description="Transglutaminase-like" evidence="1">
    <location>
        <begin position="171"/>
        <end position="238"/>
    </location>
</feature>
<dbReference type="EMBL" id="PDOF01000002">
    <property type="protein sequence ID" value="PYZ96423.1"/>
    <property type="molecule type" value="Genomic_DNA"/>
</dbReference>
<proteinExistence type="predicted"/>
<evidence type="ECO:0000259" key="1">
    <source>
        <dbReference type="SMART" id="SM00460"/>
    </source>
</evidence>
<organism evidence="2 3">
    <name type="scientific">Alteribacter lacisalsi</name>
    <dbReference type="NCBI Taxonomy" id="2045244"/>
    <lineage>
        <taxon>Bacteria</taxon>
        <taxon>Bacillati</taxon>
        <taxon>Bacillota</taxon>
        <taxon>Bacilli</taxon>
        <taxon>Bacillales</taxon>
        <taxon>Bacillaceae</taxon>
        <taxon>Alteribacter</taxon>
    </lineage>
</organism>
<dbReference type="PANTHER" id="PTHR33490">
    <property type="entry name" value="BLR5614 PROTEIN-RELATED"/>
    <property type="match status" value="1"/>
</dbReference>
<dbReference type="SMART" id="SM00460">
    <property type="entry name" value="TGc"/>
    <property type="match status" value="1"/>
</dbReference>
<dbReference type="InterPro" id="IPR002931">
    <property type="entry name" value="Transglutaminase-like"/>
</dbReference>
<dbReference type="Proteomes" id="UP000248066">
    <property type="component" value="Unassembled WGS sequence"/>
</dbReference>
<dbReference type="PANTHER" id="PTHR33490:SF6">
    <property type="entry name" value="SLL1049 PROTEIN"/>
    <property type="match status" value="1"/>
</dbReference>
<protein>
    <recommendedName>
        <fullName evidence="1">Transglutaminase-like domain-containing protein</fullName>
    </recommendedName>
</protein>
<dbReference type="RefSeq" id="WP_110520096.1">
    <property type="nucleotide sequence ID" value="NZ_PDOF01000002.1"/>
</dbReference>
<dbReference type="OrthoDB" id="9787782at2"/>
<dbReference type="AlphaFoldDB" id="A0A2W0H3L1"/>